<dbReference type="AlphaFoldDB" id="A0A512HF35"/>
<protein>
    <submittedName>
        <fullName evidence="1">Uncharacterized protein</fullName>
    </submittedName>
</protein>
<evidence type="ECO:0000313" key="1">
    <source>
        <dbReference type="EMBL" id="GEO84075.1"/>
    </source>
</evidence>
<keyword evidence="2" id="KW-1185">Reference proteome</keyword>
<dbReference type="RefSeq" id="WP_147178856.1">
    <property type="nucleotide sequence ID" value="NZ_BJZP01000003.1"/>
</dbReference>
<comment type="caution">
    <text evidence="1">The sequence shown here is derived from an EMBL/GenBank/DDBJ whole genome shotgun (WGS) entry which is preliminary data.</text>
</comment>
<dbReference type="Proteomes" id="UP000321717">
    <property type="component" value="Unassembled WGS sequence"/>
</dbReference>
<proteinExistence type="predicted"/>
<sequence length="352" mass="39461">MKASDGRLWLHTDTTLLKVRDAVTWGNVMKNDRRAFYIYDLELAARKDGAKVLSFDDAYAVWHKMWKNGRVYPLNNDKATLLIGDIVRDDQENCITMLLRISDTAAPNSVYSNPSNGDYVEHVKEGKIGADFACHVIISTVMEKAQPNVYTCAIERVPGISAGLVQRILSKMLNYEYNENAEFYKYPHPGGGLNRDNQPRMERCCPHTELRGRPSASMIKDINNGRLTGISLIRSEAITPIAGAPFLRKSETELKLDIDFKNLPMQVWGSIERALKANSGDFGTAKVSYQRPGSKRFVTVELNSTTGHPLSDLYVESFEIGPIFPPLAHSSKTVVTRLSDPAIKQFKSYRAI</sequence>
<dbReference type="EMBL" id="BJZP01000003">
    <property type="protein sequence ID" value="GEO84075.1"/>
    <property type="molecule type" value="Genomic_DNA"/>
</dbReference>
<reference evidence="1 2" key="1">
    <citation type="submission" date="2019-07" db="EMBL/GenBank/DDBJ databases">
        <title>Whole genome shotgun sequence of Rhizobium naphthalenivorans NBRC 107585.</title>
        <authorList>
            <person name="Hosoyama A."/>
            <person name="Uohara A."/>
            <person name="Ohji S."/>
            <person name="Ichikawa N."/>
        </authorList>
    </citation>
    <scope>NUCLEOTIDE SEQUENCE [LARGE SCALE GENOMIC DNA]</scope>
    <source>
        <strain evidence="1 2">NBRC 107585</strain>
    </source>
</reference>
<name>A0A512HF35_9HYPH</name>
<dbReference type="OrthoDB" id="8439686at2"/>
<organism evidence="1 2">
    <name type="scientific">Ciceribacter naphthalenivorans</name>
    <dbReference type="NCBI Taxonomy" id="1118451"/>
    <lineage>
        <taxon>Bacteria</taxon>
        <taxon>Pseudomonadati</taxon>
        <taxon>Pseudomonadota</taxon>
        <taxon>Alphaproteobacteria</taxon>
        <taxon>Hyphomicrobiales</taxon>
        <taxon>Rhizobiaceae</taxon>
        <taxon>Ciceribacter</taxon>
    </lineage>
</organism>
<gene>
    <name evidence="1" type="ORF">RNA01_10070</name>
</gene>
<evidence type="ECO:0000313" key="2">
    <source>
        <dbReference type="Proteomes" id="UP000321717"/>
    </source>
</evidence>
<accession>A0A512HF35</accession>